<dbReference type="AlphaFoldDB" id="A0A1B0ANZ8"/>
<evidence type="ECO:0000313" key="2">
    <source>
        <dbReference type="Proteomes" id="UP000092460"/>
    </source>
</evidence>
<dbReference type="VEuPathDB" id="VectorBase:GPPI003407"/>
<reference evidence="1" key="2">
    <citation type="submission" date="2020-05" db="UniProtKB">
        <authorList>
            <consortium name="EnsemblMetazoa"/>
        </authorList>
    </citation>
    <scope>IDENTIFICATION</scope>
    <source>
        <strain evidence="1">IAEA</strain>
    </source>
</reference>
<proteinExistence type="predicted"/>
<sequence>MLMRWHLPKQILNYDIVIKRQNYGYELARCRRQHNAFLNLNENLLYSYLLYTTCAYMSM</sequence>
<reference evidence="2" key="1">
    <citation type="submission" date="2015-01" db="EMBL/GenBank/DDBJ databases">
        <authorList>
            <person name="Aksoy S."/>
            <person name="Warren W."/>
            <person name="Wilson R.K."/>
        </authorList>
    </citation>
    <scope>NUCLEOTIDE SEQUENCE [LARGE SCALE GENOMIC DNA]</scope>
    <source>
        <strain evidence="2">IAEA</strain>
    </source>
</reference>
<accession>A0A1B0ANZ8</accession>
<dbReference type="EnsemblMetazoa" id="GPPI003407-RA">
    <property type="protein sequence ID" value="GPPI003407-PA"/>
    <property type="gene ID" value="GPPI003407"/>
</dbReference>
<name>A0A1B0ANZ8_9MUSC</name>
<keyword evidence="2" id="KW-1185">Reference proteome</keyword>
<dbReference type="EMBL" id="JXJN01001080">
    <property type="status" value="NOT_ANNOTATED_CDS"/>
    <property type="molecule type" value="Genomic_DNA"/>
</dbReference>
<dbReference type="Proteomes" id="UP000092460">
    <property type="component" value="Unassembled WGS sequence"/>
</dbReference>
<protein>
    <submittedName>
        <fullName evidence="1">Uncharacterized protein</fullName>
    </submittedName>
</protein>
<organism evidence="1 2">
    <name type="scientific">Glossina palpalis gambiensis</name>
    <dbReference type="NCBI Taxonomy" id="67801"/>
    <lineage>
        <taxon>Eukaryota</taxon>
        <taxon>Metazoa</taxon>
        <taxon>Ecdysozoa</taxon>
        <taxon>Arthropoda</taxon>
        <taxon>Hexapoda</taxon>
        <taxon>Insecta</taxon>
        <taxon>Pterygota</taxon>
        <taxon>Neoptera</taxon>
        <taxon>Endopterygota</taxon>
        <taxon>Diptera</taxon>
        <taxon>Brachycera</taxon>
        <taxon>Muscomorpha</taxon>
        <taxon>Hippoboscoidea</taxon>
        <taxon>Glossinidae</taxon>
        <taxon>Glossina</taxon>
    </lineage>
</organism>
<evidence type="ECO:0000313" key="1">
    <source>
        <dbReference type="EnsemblMetazoa" id="GPPI003407-PA"/>
    </source>
</evidence>